<sequence length="79" mass="8757">MITRIDEDTIWETIQKADRLLNRLPAEQIAYLGDGFPWAVTEDDVAIARRSLKGARAGAIMLGFEIAQLSAREEIARGA</sequence>
<protein>
    <submittedName>
        <fullName evidence="1">Uncharacterized protein</fullName>
    </submittedName>
</protein>
<name>A0A3S4A6F3_9MICO</name>
<dbReference type="EMBL" id="RZNB01000001">
    <property type="protein sequence ID" value="RWZ52557.1"/>
    <property type="molecule type" value="Genomic_DNA"/>
</dbReference>
<dbReference type="Proteomes" id="UP000288547">
    <property type="component" value="Unassembled WGS sequence"/>
</dbReference>
<gene>
    <name evidence="1" type="ORF">ELQ90_00945</name>
</gene>
<comment type="caution">
    <text evidence="1">The sequence shown here is derived from an EMBL/GenBank/DDBJ whole genome shotgun (WGS) entry which is preliminary data.</text>
</comment>
<proteinExistence type="predicted"/>
<reference evidence="1 2" key="1">
    <citation type="submission" date="2018-12" db="EMBL/GenBank/DDBJ databases">
        <authorList>
            <person name="Li F."/>
        </authorList>
    </citation>
    <scope>NUCLEOTIDE SEQUENCE [LARGE SCALE GENOMIC DNA]</scope>
    <source>
        <strain evidence="1 2">11W25H-1</strain>
    </source>
</reference>
<accession>A0A3S4A6F3</accession>
<organism evidence="1 2">
    <name type="scientific">Labedella phragmitis</name>
    <dbReference type="NCBI Taxonomy" id="2498849"/>
    <lineage>
        <taxon>Bacteria</taxon>
        <taxon>Bacillati</taxon>
        <taxon>Actinomycetota</taxon>
        <taxon>Actinomycetes</taxon>
        <taxon>Micrococcales</taxon>
        <taxon>Microbacteriaceae</taxon>
        <taxon>Labedella</taxon>
    </lineage>
</organism>
<dbReference type="RefSeq" id="WP_128493400.1">
    <property type="nucleotide sequence ID" value="NZ_RZNB01000001.1"/>
</dbReference>
<dbReference type="OrthoDB" id="5117765at2"/>
<evidence type="ECO:0000313" key="1">
    <source>
        <dbReference type="EMBL" id="RWZ52557.1"/>
    </source>
</evidence>
<dbReference type="AlphaFoldDB" id="A0A3S4A6F3"/>
<evidence type="ECO:0000313" key="2">
    <source>
        <dbReference type="Proteomes" id="UP000288547"/>
    </source>
</evidence>
<keyword evidence="2" id="KW-1185">Reference proteome</keyword>